<dbReference type="InterPro" id="IPR011989">
    <property type="entry name" value="ARM-like"/>
</dbReference>
<dbReference type="SUPFAM" id="SSF48371">
    <property type="entry name" value="ARM repeat"/>
    <property type="match status" value="1"/>
</dbReference>
<feature type="transmembrane region" description="Helical" evidence="9">
    <location>
        <begin position="476"/>
        <end position="500"/>
    </location>
</feature>
<comment type="subcellular location">
    <subcellularLocation>
        <location evidence="1">Cell membrane</location>
        <topology evidence="1">Multi-pass membrane protein</topology>
    </subcellularLocation>
</comment>
<protein>
    <submittedName>
        <fullName evidence="11">Urea ABC transporter permease subunit UrtB</fullName>
    </submittedName>
</protein>
<dbReference type="Gene3D" id="1.25.10.10">
    <property type="entry name" value="Leucine-rich Repeat Variant"/>
    <property type="match status" value="1"/>
</dbReference>
<dbReference type="NCBIfam" id="TIGR03409">
    <property type="entry name" value="urea_trans_UrtB"/>
    <property type="match status" value="1"/>
</dbReference>
<keyword evidence="3" id="KW-1003">Cell membrane</keyword>
<gene>
    <name evidence="11" type="primary">urtB</name>
    <name evidence="11" type="ORF">GWI71_19985</name>
</gene>
<feature type="signal peptide" evidence="10">
    <location>
        <begin position="1"/>
        <end position="25"/>
    </location>
</feature>
<evidence type="ECO:0000256" key="7">
    <source>
        <dbReference type="ARBA" id="ARBA00023136"/>
    </source>
</evidence>
<feature type="transmembrane region" description="Helical" evidence="9">
    <location>
        <begin position="507"/>
        <end position="525"/>
    </location>
</feature>
<dbReference type="RefSeq" id="WP_161678012.1">
    <property type="nucleotide sequence ID" value="NZ_JAABLP010000007.1"/>
</dbReference>
<comment type="caution">
    <text evidence="11">The sequence shown here is derived from an EMBL/GenBank/DDBJ whole genome shotgun (WGS) entry which is preliminary data.</text>
</comment>
<keyword evidence="4 9" id="KW-0812">Transmembrane</keyword>
<keyword evidence="12" id="KW-1185">Reference proteome</keyword>
<evidence type="ECO:0000313" key="12">
    <source>
        <dbReference type="Proteomes" id="UP000541347"/>
    </source>
</evidence>
<evidence type="ECO:0000256" key="9">
    <source>
        <dbReference type="SAM" id="Phobius"/>
    </source>
</evidence>
<dbReference type="Pfam" id="PF02653">
    <property type="entry name" value="BPD_transp_2"/>
    <property type="match status" value="1"/>
</dbReference>
<keyword evidence="6 9" id="KW-1133">Transmembrane helix</keyword>
<keyword evidence="5" id="KW-0029">Amino-acid transport</keyword>
<proteinExistence type="inferred from homology"/>
<feature type="transmembrane region" description="Helical" evidence="9">
    <location>
        <begin position="392"/>
        <end position="409"/>
    </location>
</feature>
<evidence type="ECO:0000256" key="4">
    <source>
        <dbReference type="ARBA" id="ARBA00022692"/>
    </source>
</evidence>
<evidence type="ECO:0000256" key="2">
    <source>
        <dbReference type="ARBA" id="ARBA00022448"/>
    </source>
</evidence>
<evidence type="ECO:0000256" key="10">
    <source>
        <dbReference type="SAM" id="SignalP"/>
    </source>
</evidence>
<keyword evidence="2" id="KW-0813">Transport</keyword>
<evidence type="ECO:0000313" key="11">
    <source>
        <dbReference type="EMBL" id="NBN65976.1"/>
    </source>
</evidence>
<evidence type="ECO:0000256" key="5">
    <source>
        <dbReference type="ARBA" id="ARBA00022970"/>
    </source>
</evidence>
<dbReference type="InterPro" id="IPR052157">
    <property type="entry name" value="BCAA_transport_permease"/>
</dbReference>
<sequence length="542" mass="56836">MSLKNLMICLLALVMGGMVQTAGRAQDGEALRPLVNALAKGGFKETEAQIGALAATGNPAVAPALEALAEGNLYERKSDGLVVVGVRSGADLALTDPLTGAALGTAPPAALTKVKVNNSLRRVIRTALGGLTLMAPDPSVRLSAAEAIFKSRDGDALSLLDQAMTAETDQRVRKAMDEARAAVVLSGSADDALKLGSIRVLAERGDRDALSVLTAVAGDASTSEPVREAATRAISGINQKLALWDAGQNIWSGISLGSVLLLAAIGLAITFGVMGVINMAHGEMVMIGAYVTFMVQEVIRSSAPGLFNGSLAIALPLAFLVTALIGICIERGIIRFLYGRPLETLLATWGLSLILQQAVRSIFGPTNREVGNPDWMSGAFQLGELTITYNRLWIVVFSLLVFAGLILVLKKTPFGLYTRAVTQNRRMAASMGIRTPWIDALTFGLGSGIAGIAGVALSQIDNVSPNLGQGYIIDSFMVVVFGGVGNLWGTLVGALTLGVVNKFLEPYAGAVLAKILMLVFIILFIQKRPRGLFALKGRAVEA</sequence>
<dbReference type="InterPro" id="IPR016024">
    <property type="entry name" value="ARM-type_fold"/>
</dbReference>
<dbReference type="Proteomes" id="UP000541347">
    <property type="component" value="Unassembled WGS sequence"/>
</dbReference>
<dbReference type="InterPro" id="IPR017779">
    <property type="entry name" value="ABC_UrtB_bac"/>
</dbReference>
<feature type="chain" id="PRO_5046914629" evidence="10">
    <location>
        <begin position="26"/>
        <end position="542"/>
    </location>
</feature>
<accession>A0ABW9ZQX5</accession>
<name>A0ABW9ZQX5_9HYPH</name>
<evidence type="ECO:0000256" key="3">
    <source>
        <dbReference type="ARBA" id="ARBA00022475"/>
    </source>
</evidence>
<dbReference type="PANTHER" id="PTHR11795:SF447">
    <property type="entry name" value="ABC TRANSPORTER PERMEASE PROTEIN"/>
    <property type="match status" value="1"/>
</dbReference>
<feature type="transmembrane region" description="Helical" evidence="9">
    <location>
        <begin position="436"/>
        <end position="456"/>
    </location>
</feature>
<dbReference type="PANTHER" id="PTHR11795">
    <property type="entry name" value="BRANCHED-CHAIN AMINO ACID TRANSPORT SYSTEM PERMEASE PROTEIN LIVH"/>
    <property type="match status" value="1"/>
</dbReference>
<keyword evidence="10" id="KW-0732">Signal</keyword>
<evidence type="ECO:0000256" key="6">
    <source>
        <dbReference type="ARBA" id="ARBA00022989"/>
    </source>
</evidence>
<organism evidence="11 12">
    <name type="scientific">Pannonibacter tanglangensis</name>
    <dbReference type="NCBI Taxonomy" id="2750084"/>
    <lineage>
        <taxon>Bacteria</taxon>
        <taxon>Pseudomonadati</taxon>
        <taxon>Pseudomonadota</taxon>
        <taxon>Alphaproteobacteria</taxon>
        <taxon>Hyphomicrobiales</taxon>
        <taxon>Stappiaceae</taxon>
        <taxon>Pannonibacter</taxon>
    </lineage>
</organism>
<dbReference type="EMBL" id="JAABLP010000007">
    <property type="protein sequence ID" value="NBN65976.1"/>
    <property type="molecule type" value="Genomic_DNA"/>
</dbReference>
<feature type="transmembrane region" description="Helical" evidence="9">
    <location>
        <begin position="309"/>
        <end position="329"/>
    </location>
</feature>
<comment type="similarity">
    <text evidence="8">Belongs to the binding-protein-dependent transport system permease family. LivHM subfamily.</text>
</comment>
<feature type="transmembrane region" description="Helical" evidence="9">
    <location>
        <begin position="250"/>
        <end position="277"/>
    </location>
</feature>
<reference evidence="11 12" key="1">
    <citation type="submission" date="2020-01" db="EMBL/GenBank/DDBJ databases">
        <authorList>
            <person name="Peng S.Y."/>
            <person name="Li J."/>
            <person name="Wang M."/>
            <person name="Wang L."/>
            <person name="Wang C.Q."/>
            <person name="Wang J.R."/>
        </authorList>
    </citation>
    <scope>NUCLEOTIDE SEQUENCE [LARGE SCALE GENOMIC DNA]</scope>
    <source>
        <strain evidence="11 12">XCT-34</strain>
    </source>
</reference>
<keyword evidence="7 9" id="KW-0472">Membrane</keyword>
<dbReference type="InterPro" id="IPR001851">
    <property type="entry name" value="ABC_transp_permease"/>
</dbReference>
<evidence type="ECO:0000256" key="1">
    <source>
        <dbReference type="ARBA" id="ARBA00004651"/>
    </source>
</evidence>
<feature type="transmembrane region" description="Helical" evidence="9">
    <location>
        <begin position="341"/>
        <end position="359"/>
    </location>
</feature>
<evidence type="ECO:0000256" key="8">
    <source>
        <dbReference type="ARBA" id="ARBA00037998"/>
    </source>
</evidence>
<dbReference type="CDD" id="cd06582">
    <property type="entry name" value="TM_PBP1_LivH_like"/>
    <property type="match status" value="1"/>
</dbReference>